<evidence type="ECO:0000256" key="1">
    <source>
        <dbReference type="SAM" id="MobiDB-lite"/>
    </source>
</evidence>
<accession>A0A2G9I171</accession>
<dbReference type="Proteomes" id="UP000231279">
    <property type="component" value="Unassembled WGS sequence"/>
</dbReference>
<keyword evidence="3" id="KW-1185">Reference proteome</keyword>
<name>A0A2G9I171_9LAMI</name>
<feature type="compositionally biased region" description="Pro residues" evidence="1">
    <location>
        <begin position="14"/>
        <end position="23"/>
    </location>
</feature>
<feature type="region of interest" description="Disordered" evidence="1">
    <location>
        <begin position="1"/>
        <end position="54"/>
    </location>
</feature>
<evidence type="ECO:0000313" key="2">
    <source>
        <dbReference type="EMBL" id="PIN23493.1"/>
    </source>
</evidence>
<sequence length="54" mass="6157">MPQGGHQYALAHCPNPPPPPPPPPRDHHSRRRHHQDPRMVPFLLNAQISEMPKS</sequence>
<proteinExistence type="predicted"/>
<reference evidence="3" key="1">
    <citation type="journal article" date="2018" name="Gigascience">
        <title>Genome assembly of the Pink Ipe (Handroanthus impetiginosus, Bignoniaceae), a highly valued, ecologically keystone Neotropical timber forest tree.</title>
        <authorList>
            <person name="Silva-Junior O.B."/>
            <person name="Grattapaglia D."/>
            <person name="Novaes E."/>
            <person name="Collevatti R.G."/>
        </authorList>
    </citation>
    <scope>NUCLEOTIDE SEQUENCE [LARGE SCALE GENOMIC DNA]</scope>
    <source>
        <strain evidence="3">cv. UFG-1</strain>
    </source>
</reference>
<evidence type="ECO:0000313" key="3">
    <source>
        <dbReference type="Proteomes" id="UP000231279"/>
    </source>
</evidence>
<gene>
    <name evidence="2" type="ORF">CDL12_03785</name>
</gene>
<dbReference type="EMBL" id="NKXS01000561">
    <property type="protein sequence ID" value="PIN23493.1"/>
    <property type="molecule type" value="Genomic_DNA"/>
</dbReference>
<protein>
    <submittedName>
        <fullName evidence="2">Uncharacterized protein</fullName>
    </submittedName>
</protein>
<dbReference type="AlphaFoldDB" id="A0A2G9I171"/>
<comment type="caution">
    <text evidence="2">The sequence shown here is derived from an EMBL/GenBank/DDBJ whole genome shotgun (WGS) entry which is preliminary data.</text>
</comment>
<organism evidence="2 3">
    <name type="scientific">Handroanthus impetiginosus</name>
    <dbReference type="NCBI Taxonomy" id="429701"/>
    <lineage>
        <taxon>Eukaryota</taxon>
        <taxon>Viridiplantae</taxon>
        <taxon>Streptophyta</taxon>
        <taxon>Embryophyta</taxon>
        <taxon>Tracheophyta</taxon>
        <taxon>Spermatophyta</taxon>
        <taxon>Magnoliopsida</taxon>
        <taxon>eudicotyledons</taxon>
        <taxon>Gunneridae</taxon>
        <taxon>Pentapetalae</taxon>
        <taxon>asterids</taxon>
        <taxon>lamiids</taxon>
        <taxon>Lamiales</taxon>
        <taxon>Bignoniaceae</taxon>
        <taxon>Crescentiina</taxon>
        <taxon>Tabebuia alliance</taxon>
        <taxon>Handroanthus</taxon>
    </lineage>
</organism>